<reference evidence="6" key="1">
    <citation type="submission" date="2019-06" db="EMBL/GenBank/DDBJ databases">
        <title>Complete genome sequence of Methylogaea oryzae strain JCM16910.</title>
        <authorList>
            <person name="Asakawa S."/>
        </authorList>
    </citation>
    <scope>NUCLEOTIDE SEQUENCE</scope>
    <source>
        <strain evidence="6">E10</strain>
    </source>
</reference>
<dbReference type="EMBL" id="AP019782">
    <property type="protein sequence ID" value="BBL69527.1"/>
    <property type="molecule type" value="Genomic_DNA"/>
</dbReference>
<evidence type="ECO:0000256" key="4">
    <source>
        <dbReference type="ARBA" id="ARBA00023136"/>
    </source>
</evidence>
<dbReference type="GO" id="GO:0065002">
    <property type="term" value="P:intracellular protein transmembrane transport"/>
    <property type="evidence" value="ECO:0007669"/>
    <property type="project" value="TreeGrafter"/>
</dbReference>
<comment type="function">
    <text evidence="5">Part of the twin-arginine translocation (Tat) system that transports large folded proteins containing a characteristic twin-arginine motif in their signal peptide across membranes. Together with TatB, TatC is part of a receptor directly interacting with Tat signal peptides.</text>
</comment>
<keyword evidence="7" id="KW-1185">Reference proteome</keyword>
<dbReference type="PANTHER" id="PTHR30371">
    <property type="entry name" value="SEC-INDEPENDENT PROTEIN TRANSLOCASE PROTEIN TATC"/>
    <property type="match status" value="1"/>
</dbReference>
<proteinExistence type="inferred from homology"/>
<dbReference type="PROSITE" id="PS01218">
    <property type="entry name" value="TATC"/>
    <property type="match status" value="1"/>
</dbReference>
<comment type="caution">
    <text evidence="5">Lacks conserved residue(s) required for the propagation of feature annotation.</text>
</comment>
<name>A0A8D4VLW7_9GAMM</name>
<dbReference type="HAMAP" id="MF_00902">
    <property type="entry name" value="TatC"/>
    <property type="match status" value="1"/>
</dbReference>
<feature type="transmembrane region" description="Helical" evidence="5">
    <location>
        <begin position="158"/>
        <end position="184"/>
    </location>
</feature>
<feature type="transmembrane region" description="Helical" evidence="5">
    <location>
        <begin position="108"/>
        <end position="138"/>
    </location>
</feature>
<dbReference type="KEGG" id="moz:MoryE10_01330"/>
<accession>A0A8D4VLW7</accession>
<dbReference type="PANTHER" id="PTHR30371:SF0">
    <property type="entry name" value="SEC-INDEPENDENT PROTEIN TRANSLOCASE PROTEIN TATC, CHLOROPLASTIC-RELATED"/>
    <property type="match status" value="1"/>
</dbReference>
<protein>
    <recommendedName>
        <fullName evidence="5">Sec-independent protein translocase protein TatC</fullName>
    </recommendedName>
</protein>
<gene>
    <name evidence="5 6" type="primary">tatC</name>
    <name evidence="6" type="ORF">MoryE10_01330</name>
</gene>
<comment type="subcellular location">
    <subcellularLocation>
        <location evidence="5">Cell membrane</location>
        <topology evidence="5">Multi-pass membrane protein</topology>
    </subcellularLocation>
    <subcellularLocation>
        <location evidence="1">Membrane</location>
        <topology evidence="1">Multi-pass membrane protein</topology>
    </subcellularLocation>
</comment>
<dbReference type="NCBIfam" id="TIGR00945">
    <property type="entry name" value="tatC"/>
    <property type="match status" value="1"/>
</dbReference>
<keyword evidence="5" id="KW-0653">Protein transport</keyword>
<keyword evidence="2 5" id="KW-0812">Transmembrane</keyword>
<dbReference type="Pfam" id="PF00902">
    <property type="entry name" value="TatC"/>
    <property type="match status" value="1"/>
</dbReference>
<dbReference type="PRINTS" id="PR01840">
    <property type="entry name" value="TATCFAMILY"/>
</dbReference>
<feature type="transmembrane region" description="Helical" evidence="5">
    <location>
        <begin position="21"/>
        <end position="39"/>
    </location>
</feature>
<keyword evidence="3 5" id="KW-1133">Transmembrane helix</keyword>
<comment type="subunit">
    <text evidence="5">The Tat system comprises two distinct complexes: a TatABC complex, containing multiple copies of TatA, TatB and TatC subunits, and a separate TatA complex, containing only TatA subunits. Substrates initially bind to the TatABC complex, which probably triggers association of the separate TatA complex to form the active translocon.</text>
</comment>
<evidence type="ECO:0000256" key="1">
    <source>
        <dbReference type="ARBA" id="ARBA00004141"/>
    </source>
</evidence>
<sequence>MPQEELEQPFIAHLVELRDRLLKAALMILLVFAALTFVANDLYSYLAGPLLSHMPAGSQMIATDVASPFLAPLKLALVAAIFITMPFSLYQAWAFVAPGLYGHEKRLLAPLLLASTVLFYTGMAFAYYVVFPVIFAFLTATAPVGVAVMTDIGKYMDFVLTLFFAFGAAFEVPIVALLLVWSGLVTAQGLAEKRPYVIVAAFVIGAVLTPPDVVSQTLLAVPMWLLFEAGLLAARWLPGRGSEVKAP</sequence>
<dbReference type="RefSeq" id="WP_054774531.1">
    <property type="nucleotide sequence ID" value="NZ_AP019782.1"/>
</dbReference>
<dbReference type="InterPro" id="IPR019820">
    <property type="entry name" value="Sec-indep_translocase_CS"/>
</dbReference>
<keyword evidence="5" id="KW-0813">Transport</keyword>
<dbReference type="GO" id="GO:0033281">
    <property type="term" value="C:TAT protein transport complex"/>
    <property type="evidence" value="ECO:0007669"/>
    <property type="project" value="UniProtKB-UniRule"/>
</dbReference>
<evidence type="ECO:0000256" key="2">
    <source>
        <dbReference type="ARBA" id="ARBA00022692"/>
    </source>
</evidence>
<keyword evidence="5" id="KW-0811">Translocation</keyword>
<evidence type="ECO:0000313" key="6">
    <source>
        <dbReference type="EMBL" id="BBL69527.1"/>
    </source>
</evidence>
<dbReference type="GO" id="GO:0009977">
    <property type="term" value="F:proton motive force dependent protein transmembrane transporter activity"/>
    <property type="evidence" value="ECO:0007669"/>
    <property type="project" value="TreeGrafter"/>
</dbReference>
<evidence type="ECO:0000313" key="7">
    <source>
        <dbReference type="Proteomes" id="UP000824988"/>
    </source>
</evidence>
<feature type="transmembrane region" description="Helical" evidence="5">
    <location>
        <begin position="196"/>
        <end position="213"/>
    </location>
</feature>
<organism evidence="6 7">
    <name type="scientific">Methylogaea oryzae</name>
    <dbReference type="NCBI Taxonomy" id="1295382"/>
    <lineage>
        <taxon>Bacteria</taxon>
        <taxon>Pseudomonadati</taxon>
        <taxon>Pseudomonadota</taxon>
        <taxon>Gammaproteobacteria</taxon>
        <taxon>Methylococcales</taxon>
        <taxon>Methylococcaceae</taxon>
        <taxon>Methylogaea</taxon>
    </lineage>
</organism>
<dbReference type="GO" id="GO:0043953">
    <property type="term" value="P:protein transport by the Tat complex"/>
    <property type="evidence" value="ECO:0007669"/>
    <property type="project" value="UniProtKB-UniRule"/>
</dbReference>
<evidence type="ECO:0000256" key="3">
    <source>
        <dbReference type="ARBA" id="ARBA00022989"/>
    </source>
</evidence>
<evidence type="ECO:0000256" key="5">
    <source>
        <dbReference type="HAMAP-Rule" id="MF_00902"/>
    </source>
</evidence>
<keyword evidence="4 5" id="KW-0472">Membrane</keyword>
<dbReference type="AlphaFoldDB" id="A0A8D4VLW7"/>
<comment type="similarity">
    <text evidence="5">Belongs to the TatC family.</text>
</comment>
<keyword evidence="5" id="KW-1003">Cell membrane</keyword>
<dbReference type="InterPro" id="IPR002033">
    <property type="entry name" value="TatC"/>
</dbReference>
<dbReference type="Proteomes" id="UP000824988">
    <property type="component" value="Chromosome"/>
</dbReference>
<feature type="transmembrane region" description="Helical" evidence="5">
    <location>
        <begin position="75"/>
        <end position="96"/>
    </location>
</feature>